<keyword evidence="14" id="KW-0378">Hydrolase</keyword>
<dbReference type="Gene3D" id="1.10.3810.10">
    <property type="entry name" value="Biosynthetic peptidoglycan transglycosylase-like"/>
    <property type="match status" value="1"/>
</dbReference>
<keyword evidence="8" id="KW-1003">Cell membrane</keyword>
<dbReference type="InterPro" id="IPR012338">
    <property type="entry name" value="Beta-lactam/transpept-like"/>
</dbReference>
<dbReference type="InterPro" id="IPR036950">
    <property type="entry name" value="PBP_transglycosylase"/>
</dbReference>
<evidence type="ECO:0000256" key="11">
    <source>
        <dbReference type="ARBA" id="ARBA00022676"/>
    </source>
</evidence>
<evidence type="ECO:0000256" key="23">
    <source>
        <dbReference type="ARBA" id="ARBA00034000"/>
    </source>
</evidence>
<dbReference type="InterPro" id="IPR001264">
    <property type="entry name" value="Glyco_trans_51"/>
</dbReference>
<evidence type="ECO:0000256" key="26">
    <source>
        <dbReference type="ARBA" id="ARBA00060592"/>
    </source>
</evidence>
<comment type="subcellular location">
    <subcellularLocation>
        <location evidence="2">Cell membrane</location>
        <topology evidence="2">Single-pass type II membrane protein</topology>
    </subcellularLocation>
</comment>
<dbReference type="GO" id="GO:0071555">
    <property type="term" value="P:cell wall organization"/>
    <property type="evidence" value="ECO:0007669"/>
    <property type="project" value="UniProtKB-KW"/>
</dbReference>
<dbReference type="InterPro" id="IPR023346">
    <property type="entry name" value="Lysozyme-like_dom_sf"/>
</dbReference>
<dbReference type="GO" id="GO:0008658">
    <property type="term" value="F:penicillin binding"/>
    <property type="evidence" value="ECO:0007669"/>
    <property type="project" value="InterPro"/>
</dbReference>
<evidence type="ECO:0000259" key="30">
    <source>
        <dbReference type="Pfam" id="PF00912"/>
    </source>
</evidence>
<keyword evidence="9" id="KW-0121">Carboxypeptidase</keyword>
<evidence type="ECO:0000256" key="12">
    <source>
        <dbReference type="ARBA" id="ARBA00022679"/>
    </source>
</evidence>
<evidence type="ECO:0000256" key="6">
    <source>
        <dbReference type="ARBA" id="ARBA00012448"/>
    </source>
</evidence>
<evidence type="ECO:0000256" key="16">
    <source>
        <dbReference type="ARBA" id="ARBA00022968"/>
    </source>
</evidence>
<evidence type="ECO:0000256" key="22">
    <source>
        <dbReference type="ARBA" id="ARBA00023316"/>
    </source>
</evidence>
<dbReference type="Proteomes" id="UP000886757">
    <property type="component" value="Unassembled WGS sequence"/>
</dbReference>
<protein>
    <recommendedName>
        <fullName evidence="7">Penicillin-binding protein 1A</fullName>
        <ecNumber evidence="24">2.4.99.28</ecNumber>
        <ecNumber evidence="6">3.4.16.4</ecNumber>
    </recommendedName>
</protein>
<gene>
    <name evidence="31" type="ORF">IAB31_06210</name>
</gene>
<dbReference type="GO" id="GO:0005886">
    <property type="term" value="C:plasma membrane"/>
    <property type="evidence" value="ECO:0007669"/>
    <property type="project" value="UniProtKB-SubCell"/>
</dbReference>
<comment type="function">
    <text evidence="1">Cell wall formation. Synthesis of cross-linked peptidoglycan from the lipid intermediates. The enzyme has a penicillin-insensitive transglycosylase N-terminal domain (formation of linear glycan strands) and a penicillin-sensitive transpeptidase C-terminal domain (cross-linking of the peptide subunits).</text>
</comment>
<evidence type="ECO:0000256" key="19">
    <source>
        <dbReference type="ARBA" id="ARBA00023136"/>
    </source>
</evidence>
<dbReference type="SUPFAM" id="SSF56601">
    <property type="entry name" value="beta-lactamase/transpeptidase-like"/>
    <property type="match status" value="1"/>
</dbReference>
<dbReference type="Pfam" id="PF00905">
    <property type="entry name" value="Transpeptidase"/>
    <property type="match status" value="1"/>
</dbReference>
<dbReference type="EMBL" id="DVGK01000070">
    <property type="protein sequence ID" value="HIR13499.1"/>
    <property type="molecule type" value="Genomic_DNA"/>
</dbReference>
<evidence type="ECO:0000256" key="27">
    <source>
        <dbReference type="SAM" id="MobiDB-lite"/>
    </source>
</evidence>
<evidence type="ECO:0000256" key="9">
    <source>
        <dbReference type="ARBA" id="ARBA00022645"/>
    </source>
</evidence>
<keyword evidence="11" id="KW-0328">Glycosyltransferase</keyword>
<sequence length="922" mass="102153">MTESFHAAPEPDKKQPEKHFKRPSLRSVLITAGIVAGVLLLIFLLILWYLVASAPDIDSVTVSPEESATYICDQEGNPLRKLTLSSSNRDIVSLDQIPEILQEAVIAIEDERFYSHGGIDLKGISRALWRGITRLSFSEGASTITQQLIKNSVFTEWTSETSFWDRFSRKIQEQYLALQLENRMSKEEILENYLNTINLGAGCYGVQAASLRYFGKDVKELTLTEASVLAAIPQNPTAYNPITNPEKNQERREIVLDYMEEQGYITEAEKKGALSSEIYNEIAAQDEIYEETSVYSYYEDALIDQVIDLLIEEKGYSSEQAYRAVFSGGLRIFSAQDSEIQEICDEEFLNEANFPAGTRYGIDYALSIQEPDGTVSHYGPEALRSYVRENLDSTFDLMCDSPETAQSYADAFRSSLLSGAASEEEADTKESEASQSEESPQASVLGERLTLSPQPQASAVIIEQETGLVRAIVGGRGEKTASLTLNRATETTRQPGSTFKIPAVYAPALDARDKTLAALYDNEPYAYEDGTPVSNWDLSDYTGPVTIREAITRSINVVAVRCITEITPRLGFEYAENMGISTLHETYEENGQRSSDIIQPLALGGITQGVTNLELCGAYASIADGGVYRQPLFFTKILDRNGNVVLDYEDGSEASSRKSRRVMKETTAYLLTDAMKDVVSQKTGTAYGAIQAGTMPVAGKTGTTSSYKDIWFTGYTPFYTCSVWGGYDNNASLQDGERSYNKTLWSAIMTRVHETLPNTDFSRPEGIVTVTLCSRTHLPAVEDGCPETYKEVFAKGTVPEEECPLHEPKPETEQIQIYPDILEELLTESESEKEEESQAEEESRTETSSEFLTETEEESLSASEETESETVSESESLPDSSEALTDSEASPQTETLPELYEDSEETSSLDDLLGRLGKYGLR</sequence>
<feature type="domain" description="Glycosyl transferase family 51" evidence="30">
    <location>
        <begin position="76"/>
        <end position="259"/>
    </location>
</feature>
<keyword evidence="19 28" id="KW-0472">Membrane</keyword>
<evidence type="ECO:0000256" key="13">
    <source>
        <dbReference type="ARBA" id="ARBA00022692"/>
    </source>
</evidence>
<evidence type="ECO:0000256" key="8">
    <source>
        <dbReference type="ARBA" id="ARBA00022475"/>
    </source>
</evidence>
<keyword evidence="10" id="KW-0645">Protease</keyword>
<evidence type="ECO:0000256" key="24">
    <source>
        <dbReference type="ARBA" id="ARBA00044770"/>
    </source>
</evidence>
<dbReference type="InterPro" id="IPR001460">
    <property type="entry name" value="PCN-bd_Tpept"/>
</dbReference>
<evidence type="ECO:0000256" key="1">
    <source>
        <dbReference type="ARBA" id="ARBA00002624"/>
    </source>
</evidence>
<organism evidence="31 32">
    <name type="scientific">Candidatus Choladousia intestinavium</name>
    <dbReference type="NCBI Taxonomy" id="2840727"/>
    <lineage>
        <taxon>Bacteria</taxon>
        <taxon>Bacillati</taxon>
        <taxon>Bacillota</taxon>
        <taxon>Clostridia</taxon>
        <taxon>Lachnospirales</taxon>
        <taxon>Lachnospiraceae</taxon>
        <taxon>Lachnospiraceae incertae sedis</taxon>
        <taxon>Candidatus Choladousia</taxon>
    </lineage>
</organism>
<feature type="compositionally biased region" description="Polar residues" evidence="27">
    <location>
        <begin position="878"/>
        <end position="895"/>
    </location>
</feature>
<dbReference type="PANTHER" id="PTHR32282">
    <property type="entry name" value="BINDING PROTEIN TRANSPEPTIDASE, PUTATIVE-RELATED"/>
    <property type="match status" value="1"/>
</dbReference>
<evidence type="ECO:0000256" key="10">
    <source>
        <dbReference type="ARBA" id="ARBA00022670"/>
    </source>
</evidence>
<comment type="similarity">
    <text evidence="4">In the C-terminal section; belongs to the transpeptidase family.</text>
</comment>
<evidence type="ECO:0000256" key="4">
    <source>
        <dbReference type="ARBA" id="ARBA00007090"/>
    </source>
</evidence>
<comment type="catalytic activity">
    <reaction evidence="23">
        <text>Preferential cleavage: (Ac)2-L-Lys-D-Ala-|-D-Ala. Also transpeptidation of peptidyl-alanyl moieties that are N-acyl substituents of D-alanine.</text>
        <dbReference type="EC" id="3.4.16.4"/>
    </reaction>
</comment>
<dbReference type="PANTHER" id="PTHR32282:SF11">
    <property type="entry name" value="PENICILLIN-BINDING PROTEIN 1B"/>
    <property type="match status" value="1"/>
</dbReference>
<keyword evidence="13 28" id="KW-0812">Transmembrane</keyword>
<name>A0A9D1D8Z5_9FIRM</name>
<dbReference type="GO" id="GO:0009252">
    <property type="term" value="P:peptidoglycan biosynthetic process"/>
    <property type="evidence" value="ECO:0007669"/>
    <property type="project" value="UniProtKB-KW"/>
</dbReference>
<dbReference type="GO" id="GO:0046677">
    <property type="term" value="P:response to antibiotic"/>
    <property type="evidence" value="ECO:0007669"/>
    <property type="project" value="UniProtKB-KW"/>
</dbReference>
<evidence type="ECO:0000256" key="7">
    <source>
        <dbReference type="ARBA" id="ARBA00018638"/>
    </source>
</evidence>
<comment type="pathway">
    <text evidence="26">Glycan biosynthesis.</text>
</comment>
<keyword evidence="16" id="KW-0735">Signal-anchor</keyword>
<proteinExistence type="inferred from homology"/>
<dbReference type="SUPFAM" id="SSF53955">
    <property type="entry name" value="Lysozyme-like"/>
    <property type="match status" value="1"/>
</dbReference>
<evidence type="ECO:0000256" key="28">
    <source>
        <dbReference type="SAM" id="Phobius"/>
    </source>
</evidence>
<evidence type="ECO:0000256" key="21">
    <source>
        <dbReference type="ARBA" id="ARBA00023268"/>
    </source>
</evidence>
<evidence type="ECO:0000259" key="29">
    <source>
        <dbReference type="Pfam" id="PF00905"/>
    </source>
</evidence>
<evidence type="ECO:0000256" key="15">
    <source>
        <dbReference type="ARBA" id="ARBA00022960"/>
    </source>
</evidence>
<keyword evidence="12" id="KW-0808">Transferase</keyword>
<feature type="transmembrane region" description="Helical" evidence="28">
    <location>
        <begin position="28"/>
        <end position="51"/>
    </location>
</feature>
<feature type="region of interest" description="Disordered" evidence="27">
    <location>
        <begin position="828"/>
        <end position="922"/>
    </location>
</feature>
<evidence type="ECO:0000256" key="5">
    <source>
        <dbReference type="ARBA" id="ARBA00007739"/>
    </source>
</evidence>
<feature type="compositionally biased region" description="Low complexity" evidence="27">
    <location>
        <begin position="433"/>
        <end position="443"/>
    </location>
</feature>
<dbReference type="GO" id="GO:0030288">
    <property type="term" value="C:outer membrane-bounded periplasmic space"/>
    <property type="evidence" value="ECO:0007669"/>
    <property type="project" value="TreeGrafter"/>
</dbReference>
<evidence type="ECO:0000256" key="14">
    <source>
        <dbReference type="ARBA" id="ARBA00022801"/>
    </source>
</evidence>
<evidence type="ECO:0000256" key="17">
    <source>
        <dbReference type="ARBA" id="ARBA00022984"/>
    </source>
</evidence>
<feature type="compositionally biased region" description="Acidic residues" evidence="27">
    <location>
        <begin position="853"/>
        <end position="872"/>
    </location>
</feature>
<dbReference type="EC" id="3.4.16.4" evidence="6"/>
<evidence type="ECO:0000313" key="31">
    <source>
        <dbReference type="EMBL" id="HIR13499.1"/>
    </source>
</evidence>
<dbReference type="GO" id="GO:0009002">
    <property type="term" value="F:serine-type D-Ala-D-Ala carboxypeptidase activity"/>
    <property type="evidence" value="ECO:0007669"/>
    <property type="project" value="UniProtKB-EC"/>
</dbReference>
<dbReference type="Gene3D" id="3.40.710.10">
    <property type="entry name" value="DD-peptidase/beta-lactamase superfamily"/>
    <property type="match status" value="1"/>
</dbReference>
<dbReference type="FunFam" id="1.10.3810.10:FF:000001">
    <property type="entry name" value="Penicillin-binding protein 1A"/>
    <property type="match status" value="1"/>
</dbReference>
<keyword evidence="21" id="KW-0511">Multifunctional enzyme</keyword>
<feature type="region of interest" description="Disordered" evidence="27">
    <location>
        <begin position="419"/>
        <end position="445"/>
    </location>
</feature>
<evidence type="ECO:0000256" key="2">
    <source>
        <dbReference type="ARBA" id="ARBA00004401"/>
    </source>
</evidence>
<keyword evidence="15" id="KW-0133">Cell shape</keyword>
<evidence type="ECO:0000256" key="18">
    <source>
        <dbReference type="ARBA" id="ARBA00022989"/>
    </source>
</evidence>
<feature type="compositionally biased region" description="Acidic residues" evidence="27">
    <location>
        <begin position="828"/>
        <end position="840"/>
    </location>
</feature>
<feature type="domain" description="Penicillin-binding protein transpeptidase" evidence="29">
    <location>
        <begin position="458"/>
        <end position="718"/>
    </location>
</feature>
<evidence type="ECO:0000256" key="20">
    <source>
        <dbReference type="ARBA" id="ARBA00023251"/>
    </source>
</evidence>
<comment type="catalytic activity">
    <reaction evidence="25">
        <text>[GlcNAc-(1-&gt;4)-Mur2Ac(oyl-L-Ala-gamma-D-Glu-L-Lys-D-Ala-D-Ala)](n)-di-trans,octa-cis-undecaprenyl diphosphate + beta-D-GlcNAc-(1-&gt;4)-Mur2Ac(oyl-L-Ala-gamma-D-Glu-L-Lys-D-Ala-D-Ala)-di-trans,octa-cis-undecaprenyl diphosphate = [GlcNAc-(1-&gt;4)-Mur2Ac(oyl-L-Ala-gamma-D-Glu-L-Lys-D-Ala-D-Ala)](n+1)-di-trans,octa-cis-undecaprenyl diphosphate + di-trans,octa-cis-undecaprenyl diphosphate + H(+)</text>
        <dbReference type="Rhea" id="RHEA:23708"/>
        <dbReference type="Rhea" id="RHEA-COMP:9602"/>
        <dbReference type="Rhea" id="RHEA-COMP:9603"/>
        <dbReference type="ChEBI" id="CHEBI:15378"/>
        <dbReference type="ChEBI" id="CHEBI:58405"/>
        <dbReference type="ChEBI" id="CHEBI:60033"/>
        <dbReference type="ChEBI" id="CHEBI:78435"/>
        <dbReference type="EC" id="2.4.99.28"/>
    </reaction>
</comment>
<dbReference type="GO" id="GO:0008955">
    <property type="term" value="F:peptidoglycan glycosyltransferase activity"/>
    <property type="evidence" value="ECO:0007669"/>
    <property type="project" value="UniProtKB-EC"/>
</dbReference>
<keyword evidence="22" id="KW-0961">Cell wall biogenesis/degradation</keyword>
<keyword evidence="17" id="KW-0573">Peptidoglycan synthesis</keyword>
<reference evidence="31" key="2">
    <citation type="journal article" date="2021" name="PeerJ">
        <title>Extensive microbial diversity within the chicken gut microbiome revealed by metagenomics and culture.</title>
        <authorList>
            <person name="Gilroy R."/>
            <person name="Ravi A."/>
            <person name="Getino M."/>
            <person name="Pursley I."/>
            <person name="Horton D.L."/>
            <person name="Alikhan N.F."/>
            <person name="Baker D."/>
            <person name="Gharbi K."/>
            <person name="Hall N."/>
            <person name="Watson M."/>
            <person name="Adriaenssens E.M."/>
            <person name="Foster-Nyarko E."/>
            <person name="Jarju S."/>
            <person name="Secka A."/>
            <person name="Antonio M."/>
            <person name="Oren A."/>
            <person name="Chaudhuri R.R."/>
            <person name="La Ragione R."/>
            <person name="Hildebrand F."/>
            <person name="Pallen M.J."/>
        </authorList>
    </citation>
    <scope>NUCLEOTIDE SEQUENCE</scope>
    <source>
        <strain evidence="31">ChiSjej4B22-8148</strain>
    </source>
</reference>
<feature type="compositionally biased region" description="Acidic residues" evidence="27">
    <location>
        <begin position="899"/>
        <end position="908"/>
    </location>
</feature>
<dbReference type="Pfam" id="PF00912">
    <property type="entry name" value="Transgly"/>
    <property type="match status" value="1"/>
</dbReference>
<comment type="caution">
    <text evidence="31">The sequence shown here is derived from an EMBL/GenBank/DDBJ whole genome shotgun (WGS) entry which is preliminary data.</text>
</comment>
<reference evidence="31" key="1">
    <citation type="submission" date="2020-10" db="EMBL/GenBank/DDBJ databases">
        <authorList>
            <person name="Gilroy R."/>
        </authorList>
    </citation>
    <scope>NUCLEOTIDE SEQUENCE</scope>
    <source>
        <strain evidence="31">ChiSjej4B22-8148</strain>
    </source>
</reference>
<dbReference type="GO" id="GO:0006508">
    <property type="term" value="P:proteolysis"/>
    <property type="evidence" value="ECO:0007669"/>
    <property type="project" value="UniProtKB-KW"/>
</dbReference>
<dbReference type="InterPro" id="IPR050396">
    <property type="entry name" value="Glycosyltr_51/Transpeptidase"/>
</dbReference>
<dbReference type="AlphaFoldDB" id="A0A9D1D8Z5"/>
<comment type="pathway">
    <text evidence="3">Cell wall biogenesis; peptidoglycan biosynthesis.</text>
</comment>
<evidence type="ECO:0000313" key="32">
    <source>
        <dbReference type="Proteomes" id="UP000886757"/>
    </source>
</evidence>
<evidence type="ECO:0000256" key="25">
    <source>
        <dbReference type="ARBA" id="ARBA00049902"/>
    </source>
</evidence>
<evidence type="ECO:0000256" key="3">
    <source>
        <dbReference type="ARBA" id="ARBA00004752"/>
    </source>
</evidence>
<dbReference type="EC" id="2.4.99.28" evidence="24"/>
<keyword evidence="20" id="KW-0046">Antibiotic resistance</keyword>
<dbReference type="GO" id="GO:0008360">
    <property type="term" value="P:regulation of cell shape"/>
    <property type="evidence" value="ECO:0007669"/>
    <property type="project" value="UniProtKB-KW"/>
</dbReference>
<comment type="similarity">
    <text evidence="5">In the N-terminal section; belongs to the glycosyltransferase 51 family.</text>
</comment>
<keyword evidence="18 28" id="KW-1133">Transmembrane helix</keyword>
<accession>A0A9D1D8Z5</accession>